<dbReference type="Proteomes" id="UP000078561">
    <property type="component" value="Unassembled WGS sequence"/>
</dbReference>
<evidence type="ECO:0000313" key="3">
    <source>
        <dbReference type="Proteomes" id="UP000078561"/>
    </source>
</evidence>
<feature type="compositionally biased region" description="Basic residues" evidence="1">
    <location>
        <begin position="97"/>
        <end position="113"/>
    </location>
</feature>
<accession>A0A168PUL1</accession>
<feature type="non-terminal residue" evidence="2">
    <location>
        <position position="1"/>
    </location>
</feature>
<evidence type="ECO:0000256" key="1">
    <source>
        <dbReference type="SAM" id="MobiDB-lite"/>
    </source>
</evidence>
<dbReference type="EMBL" id="LT554031">
    <property type="protein sequence ID" value="SAM03006.1"/>
    <property type="molecule type" value="Genomic_DNA"/>
</dbReference>
<gene>
    <name evidence="2" type="primary">ABSGL_08823.1 scaffold 10450</name>
</gene>
<organism evidence="2">
    <name type="scientific">Absidia glauca</name>
    <name type="common">Pin mould</name>
    <dbReference type="NCBI Taxonomy" id="4829"/>
    <lineage>
        <taxon>Eukaryota</taxon>
        <taxon>Fungi</taxon>
        <taxon>Fungi incertae sedis</taxon>
        <taxon>Mucoromycota</taxon>
        <taxon>Mucoromycotina</taxon>
        <taxon>Mucoromycetes</taxon>
        <taxon>Mucorales</taxon>
        <taxon>Cunninghamellaceae</taxon>
        <taxon>Absidia</taxon>
    </lineage>
</organism>
<reference evidence="2" key="1">
    <citation type="submission" date="2016-04" db="EMBL/GenBank/DDBJ databases">
        <authorList>
            <person name="Evans L.H."/>
            <person name="Alamgir A."/>
            <person name="Owens N."/>
            <person name="Weber N.D."/>
            <person name="Virtaneva K."/>
            <person name="Barbian K."/>
            <person name="Babar A."/>
            <person name="Rosenke K."/>
        </authorList>
    </citation>
    <scope>NUCLEOTIDE SEQUENCE [LARGE SCALE GENOMIC DNA]</scope>
    <source>
        <strain evidence="2">CBS 101.48</strain>
    </source>
</reference>
<evidence type="ECO:0000313" key="2">
    <source>
        <dbReference type="EMBL" id="SAM03006.1"/>
    </source>
</evidence>
<sequence length="113" mass="12294">SDLEIPLVTLDDDYTLDPTILDNVPLEAAMDEEPTEVIVAKQQGQETLMDSDTSCDEEARGRALGKKGGIVGLAGPSENIQVPTVDDRGVPLVTAGSKRRKKRHNPYSVKLRH</sequence>
<protein>
    <submittedName>
        <fullName evidence="2">Uncharacterized protein</fullName>
    </submittedName>
</protein>
<proteinExistence type="predicted"/>
<dbReference type="AlphaFoldDB" id="A0A168PUL1"/>
<keyword evidence="3" id="KW-1185">Reference proteome</keyword>
<feature type="region of interest" description="Disordered" evidence="1">
    <location>
        <begin position="75"/>
        <end position="113"/>
    </location>
</feature>
<dbReference type="InParanoid" id="A0A168PUL1"/>
<name>A0A168PUL1_ABSGL</name>
<dbReference type="OrthoDB" id="412584at2759"/>